<keyword evidence="1" id="KW-0732">Signal</keyword>
<evidence type="ECO:0000313" key="2">
    <source>
        <dbReference type="EMBL" id="KGE88646.1"/>
    </source>
</evidence>
<evidence type="ECO:0000256" key="1">
    <source>
        <dbReference type="SAM" id="SignalP"/>
    </source>
</evidence>
<comment type="caution">
    <text evidence="2">The sequence shown here is derived from an EMBL/GenBank/DDBJ whole genome shotgun (WGS) entry which is preliminary data.</text>
</comment>
<dbReference type="EMBL" id="JPOS01000018">
    <property type="protein sequence ID" value="KGE88646.1"/>
    <property type="molecule type" value="Genomic_DNA"/>
</dbReference>
<keyword evidence="3" id="KW-1185">Reference proteome</keyword>
<protein>
    <recommendedName>
        <fullName evidence="4">DUF4402 domain-containing protein</fullName>
    </recommendedName>
</protein>
<gene>
    <name evidence="2" type="ORF">IX84_08235</name>
</gene>
<evidence type="ECO:0000313" key="3">
    <source>
        <dbReference type="Proteomes" id="UP000029736"/>
    </source>
</evidence>
<proteinExistence type="predicted"/>
<feature type="chain" id="PRO_5001948028" description="DUF4402 domain-containing protein" evidence="1">
    <location>
        <begin position="23"/>
        <end position="178"/>
    </location>
</feature>
<reference evidence="2 3" key="1">
    <citation type="journal article" date="2014" name="Int. J. Syst. Evol. Microbiol.">
        <title>Phaeodactylibacter xiamenensis gen. nov., sp. nov., a member of the family Saprospiraceae isolated from the marine alga Phaeodactylum tricornutum.</title>
        <authorList>
            <person name="Chen Z.Jr."/>
            <person name="Lei X."/>
            <person name="Lai Q."/>
            <person name="Li Y."/>
            <person name="Zhang B."/>
            <person name="Zhang J."/>
            <person name="Zhang H."/>
            <person name="Yang L."/>
            <person name="Zheng W."/>
            <person name="Tian Y."/>
            <person name="Yu Z."/>
            <person name="Xu H.Jr."/>
            <person name="Zheng T."/>
        </authorList>
    </citation>
    <scope>NUCLEOTIDE SEQUENCE [LARGE SCALE GENOMIC DNA]</scope>
    <source>
        <strain evidence="2 3">KD52</strain>
    </source>
</reference>
<dbReference type="Proteomes" id="UP000029736">
    <property type="component" value="Unassembled WGS sequence"/>
</dbReference>
<dbReference type="InterPro" id="IPR025514">
    <property type="entry name" value="DUF4402"/>
</dbReference>
<dbReference type="Pfam" id="PF14352">
    <property type="entry name" value="DUF4402"/>
    <property type="match status" value="1"/>
</dbReference>
<dbReference type="STRING" id="1524460.IX84_08235"/>
<accession>A0A098S958</accession>
<dbReference type="RefSeq" id="WP_044218396.1">
    <property type="nucleotide sequence ID" value="NZ_JBKAGJ010000006.1"/>
</dbReference>
<evidence type="ECO:0008006" key="4">
    <source>
        <dbReference type="Google" id="ProtNLM"/>
    </source>
</evidence>
<feature type="signal peptide" evidence="1">
    <location>
        <begin position="1"/>
        <end position="22"/>
    </location>
</feature>
<sequence length="178" mass="17800">MKTCKLFFTLGLVAVMSVSALAQTASATMNVTAELLQGLQIVNQVDLNLGSFVLLDGSNQGDLTINTVDGEVTSNGLALVSNPTLGSFSVSGSSGTVGITIDGSVALGDGSISEFTFSPAAQSGLGAFTANGDDIVGNAIISNGVSETILIGGTLAGIESYDSSGSYSGTINITVTYQ</sequence>
<dbReference type="AlphaFoldDB" id="A0A098S958"/>
<organism evidence="2 3">
    <name type="scientific">Phaeodactylibacter xiamenensis</name>
    <dbReference type="NCBI Taxonomy" id="1524460"/>
    <lineage>
        <taxon>Bacteria</taxon>
        <taxon>Pseudomonadati</taxon>
        <taxon>Bacteroidota</taxon>
        <taxon>Saprospiria</taxon>
        <taxon>Saprospirales</taxon>
        <taxon>Haliscomenobacteraceae</taxon>
        <taxon>Phaeodactylibacter</taxon>
    </lineage>
</organism>
<name>A0A098S958_9BACT</name>